<dbReference type="Proteomes" id="UP000027265">
    <property type="component" value="Unassembled WGS sequence"/>
</dbReference>
<keyword evidence="3" id="KW-1185">Reference proteome</keyword>
<evidence type="ECO:0000313" key="3">
    <source>
        <dbReference type="Proteomes" id="UP000027265"/>
    </source>
</evidence>
<evidence type="ECO:0000256" key="1">
    <source>
        <dbReference type="SAM" id="MobiDB-lite"/>
    </source>
</evidence>
<dbReference type="InParanoid" id="A0A067PUV8"/>
<feature type="compositionally biased region" description="Acidic residues" evidence="1">
    <location>
        <begin position="43"/>
        <end position="52"/>
    </location>
</feature>
<dbReference type="EMBL" id="KL197717">
    <property type="protein sequence ID" value="KDQ58608.1"/>
    <property type="molecule type" value="Genomic_DNA"/>
</dbReference>
<proteinExistence type="predicted"/>
<feature type="region of interest" description="Disordered" evidence="1">
    <location>
        <begin position="1"/>
        <end position="23"/>
    </location>
</feature>
<feature type="compositionally biased region" description="Polar residues" evidence="1">
    <location>
        <begin position="1"/>
        <end position="17"/>
    </location>
</feature>
<organism evidence="2 3">
    <name type="scientific">Jaapia argillacea MUCL 33604</name>
    <dbReference type="NCBI Taxonomy" id="933084"/>
    <lineage>
        <taxon>Eukaryota</taxon>
        <taxon>Fungi</taxon>
        <taxon>Dikarya</taxon>
        <taxon>Basidiomycota</taxon>
        <taxon>Agaricomycotina</taxon>
        <taxon>Agaricomycetes</taxon>
        <taxon>Agaricomycetidae</taxon>
        <taxon>Jaapiales</taxon>
        <taxon>Jaapiaceae</taxon>
        <taxon>Jaapia</taxon>
    </lineage>
</organism>
<name>A0A067PUV8_9AGAM</name>
<protein>
    <submittedName>
        <fullName evidence="2">Uncharacterized protein</fullName>
    </submittedName>
</protein>
<sequence>MSTEATVEISNSTTQTKGKGDDSKVIEITTTTVEVISKVPVDNEGEDDDIEILDERTPKRKPVKGFVDVKANDAGREKEEKAARKAEEEAAKKAAKDAKKAAKAAKDKKSSG</sequence>
<reference evidence="3" key="1">
    <citation type="journal article" date="2014" name="Proc. Natl. Acad. Sci. U.S.A.">
        <title>Extensive sampling of basidiomycete genomes demonstrates inadequacy of the white-rot/brown-rot paradigm for wood decay fungi.</title>
        <authorList>
            <person name="Riley R."/>
            <person name="Salamov A.A."/>
            <person name="Brown D.W."/>
            <person name="Nagy L.G."/>
            <person name="Floudas D."/>
            <person name="Held B.W."/>
            <person name="Levasseur A."/>
            <person name="Lombard V."/>
            <person name="Morin E."/>
            <person name="Otillar R."/>
            <person name="Lindquist E.A."/>
            <person name="Sun H."/>
            <person name="LaButti K.M."/>
            <person name="Schmutz J."/>
            <person name="Jabbour D."/>
            <person name="Luo H."/>
            <person name="Baker S.E."/>
            <person name="Pisabarro A.G."/>
            <person name="Walton J.D."/>
            <person name="Blanchette R.A."/>
            <person name="Henrissat B."/>
            <person name="Martin F."/>
            <person name="Cullen D."/>
            <person name="Hibbett D.S."/>
            <person name="Grigoriev I.V."/>
        </authorList>
    </citation>
    <scope>NUCLEOTIDE SEQUENCE [LARGE SCALE GENOMIC DNA]</scope>
    <source>
        <strain evidence="3">MUCL 33604</strain>
    </source>
</reference>
<gene>
    <name evidence="2" type="ORF">JAAARDRAFT_34438</name>
</gene>
<dbReference type="AlphaFoldDB" id="A0A067PUV8"/>
<accession>A0A067PUV8</accession>
<feature type="region of interest" description="Disordered" evidence="1">
    <location>
        <begin position="40"/>
        <end position="112"/>
    </location>
</feature>
<evidence type="ECO:0000313" key="2">
    <source>
        <dbReference type="EMBL" id="KDQ58608.1"/>
    </source>
</evidence>
<feature type="compositionally biased region" description="Basic and acidic residues" evidence="1">
    <location>
        <begin position="70"/>
        <end position="112"/>
    </location>
</feature>
<dbReference type="HOGENOM" id="CLU_2146242_0_0_1"/>